<accession>A0ABT6MJQ3</accession>
<dbReference type="Pfam" id="PF12323">
    <property type="entry name" value="HTH_OrfB_IS605"/>
    <property type="match status" value="1"/>
</dbReference>
<evidence type="ECO:0000256" key="3">
    <source>
        <dbReference type="ARBA" id="ARBA00022723"/>
    </source>
</evidence>
<feature type="domain" description="Transposase putative helix-turn-helix" evidence="10">
    <location>
        <begin position="25"/>
        <end position="58"/>
    </location>
</feature>
<feature type="compositionally biased region" description="Basic residues" evidence="7">
    <location>
        <begin position="305"/>
        <end position="317"/>
    </location>
</feature>
<sequence length="531" mass="59744">MAGTADVGVATVTRAVLLHTDAKAFTPAQRDLLERSAGTSRAVYNWGLWCVNEWRQQRYAWLRGCALAAAGTDTAAEALLHDAHWRTATLGQVPEHLRTRPNAVTLGRQFTELSRDPESRFSWWHTEAHGVSRFVVSTALRDLDAAVQRYWTRPVPAARRPRKDGRPGWPRYKKKYRAVDSFAIFNLSVTGRGRDPWKVIENGHRVRIPNLGSLRVHENTRRLRRWIRRGATPTSARFTRRGHGWTVSIVLDVPADAVPQPVTTGGQRAAGTVGVDVGVHSLAVLSTGEQIAGDHGEDVRVRRRLRRLQRRSARQRGRTREQDPSTGWVKTQRRIRQVARADTLRRTARLHELTKRLATGFETIGIEDLAVAGMMAAPRPRPDPDHPDRYLPNGRRSKAGLNRLIQRAGFGEFRRQLEYKTSWYGANLVLVNRFAPTSKTCSRCGAVKPTLRLSERVYRCDQCGLVLDRDLNAARNIRSLALTPSPTDVGDVKRCDTPTSVRRRGPDVCPEDLPLCRPQRPVMDLPPPPSV</sequence>
<evidence type="ECO:0000313" key="12">
    <source>
        <dbReference type="Proteomes" id="UP001160334"/>
    </source>
</evidence>
<reference evidence="11 12" key="1">
    <citation type="submission" date="2023-04" db="EMBL/GenBank/DDBJ databases">
        <title>Forest soil microbial communities from Buena Vista Peninsula, Colon Province, Panama.</title>
        <authorList>
            <person name="Bouskill N."/>
        </authorList>
    </citation>
    <scope>NUCLEOTIDE SEQUENCE [LARGE SCALE GENOMIC DNA]</scope>
    <source>
        <strain evidence="11 12">CFH S0262</strain>
    </source>
</reference>
<dbReference type="EMBL" id="JARXVC010000023">
    <property type="protein sequence ID" value="MDH6284547.1"/>
    <property type="molecule type" value="Genomic_DNA"/>
</dbReference>
<dbReference type="Pfam" id="PF01385">
    <property type="entry name" value="OrfB_IS605"/>
    <property type="match status" value="1"/>
</dbReference>
<keyword evidence="2" id="KW-0815">Transposition</keyword>
<feature type="region of interest" description="Disordered" evidence="7">
    <location>
        <begin position="305"/>
        <end position="330"/>
    </location>
</feature>
<evidence type="ECO:0000313" key="11">
    <source>
        <dbReference type="EMBL" id="MDH6284547.1"/>
    </source>
</evidence>
<evidence type="ECO:0000259" key="10">
    <source>
        <dbReference type="Pfam" id="PF12323"/>
    </source>
</evidence>
<dbReference type="InterPro" id="IPR001959">
    <property type="entry name" value="Transposase"/>
</dbReference>
<evidence type="ECO:0000256" key="1">
    <source>
        <dbReference type="ARBA" id="ARBA00008761"/>
    </source>
</evidence>
<feature type="compositionally biased region" description="Basic and acidic residues" evidence="7">
    <location>
        <begin position="380"/>
        <end position="389"/>
    </location>
</feature>
<feature type="domain" description="Cas12f1-like TNB" evidence="9">
    <location>
        <begin position="410"/>
        <end position="477"/>
    </location>
</feature>
<proteinExistence type="inferred from homology"/>
<protein>
    <submittedName>
        <fullName evidence="11">Transposase</fullName>
    </submittedName>
</protein>
<feature type="domain" description="Probable transposase IS891/IS1136/IS1341" evidence="8">
    <location>
        <begin position="270"/>
        <end position="375"/>
    </location>
</feature>
<comment type="similarity">
    <text evidence="1">In the C-terminal section; belongs to the transposase 35 family.</text>
</comment>
<evidence type="ECO:0000259" key="9">
    <source>
        <dbReference type="Pfam" id="PF07282"/>
    </source>
</evidence>
<feature type="region of interest" description="Disordered" evidence="7">
    <location>
        <begin position="377"/>
        <end position="396"/>
    </location>
</feature>
<dbReference type="InterPro" id="IPR021027">
    <property type="entry name" value="Transposase_put_HTH"/>
</dbReference>
<dbReference type="NCBIfam" id="NF040570">
    <property type="entry name" value="guided_TnpB"/>
    <property type="match status" value="1"/>
</dbReference>
<keyword evidence="4" id="KW-0862">Zinc</keyword>
<dbReference type="Pfam" id="PF07282">
    <property type="entry name" value="Cas12f1-like_TNB"/>
    <property type="match status" value="1"/>
</dbReference>
<evidence type="ECO:0000259" key="8">
    <source>
        <dbReference type="Pfam" id="PF01385"/>
    </source>
</evidence>
<keyword evidence="12" id="KW-1185">Reference proteome</keyword>
<keyword evidence="3" id="KW-0479">Metal-binding</keyword>
<evidence type="ECO:0000256" key="4">
    <source>
        <dbReference type="ARBA" id="ARBA00022833"/>
    </source>
</evidence>
<gene>
    <name evidence="11" type="ORF">M2280_005807</name>
</gene>
<dbReference type="Proteomes" id="UP001160334">
    <property type="component" value="Unassembled WGS sequence"/>
</dbReference>
<evidence type="ECO:0000256" key="7">
    <source>
        <dbReference type="SAM" id="MobiDB-lite"/>
    </source>
</evidence>
<dbReference type="InterPro" id="IPR010095">
    <property type="entry name" value="Cas12f1-like_TNB"/>
</dbReference>
<evidence type="ECO:0000256" key="6">
    <source>
        <dbReference type="ARBA" id="ARBA00023172"/>
    </source>
</evidence>
<organism evidence="11 12">
    <name type="scientific">Prescottella agglutinans</name>
    <dbReference type="NCBI Taxonomy" id="1644129"/>
    <lineage>
        <taxon>Bacteria</taxon>
        <taxon>Bacillati</taxon>
        <taxon>Actinomycetota</taxon>
        <taxon>Actinomycetes</taxon>
        <taxon>Mycobacteriales</taxon>
        <taxon>Nocardiaceae</taxon>
        <taxon>Prescottella</taxon>
    </lineage>
</organism>
<name>A0ABT6MJQ3_9NOCA</name>
<keyword evidence="6" id="KW-0233">DNA recombination</keyword>
<keyword evidence="5" id="KW-0238">DNA-binding</keyword>
<evidence type="ECO:0000256" key="5">
    <source>
        <dbReference type="ARBA" id="ARBA00023125"/>
    </source>
</evidence>
<dbReference type="RefSeq" id="WP_280763763.1">
    <property type="nucleotide sequence ID" value="NZ_JARXVC010000023.1"/>
</dbReference>
<evidence type="ECO:0000256" key="2">
    <source>
        <dbReference type="ARBA" id="ARBA00022578"/>
    </source>
</evidence>
<comment type="caution">
    <text evidence="11">The sequence shown here is derived from an EMBL/GenBank/DDBJ whole genome shotgun (WGS) entry which is preliminary data.</text>
</comment>